<dbReference type="PANTHER" id="PTHR32114:SF2">
    <property type="entry name" value="ABC TRANSPORTER ABCH.3"/>
    <property type="match status" value="1"/>
</dbReference>
<dbReference type="SUPFAM" id="SSF52540">
    <property type="entry name" value="P-loop containing nucleoside triphosphate hydrolases"/>
    <property type="match status" value="1"/>
</dbReference>
<protein>
    <submittedName>
        <fullName evidence="3">SMC domain protein</fullName>
    </submittedName>
</protein>
<keyword evidence="4" id="KW-1185">Reference proteome</keyword>
<dbReference type="Gene3D" id="3.40.50.300">
    <property type="entry name" value="P-loop containing nucleotide triphosphate hydrolases"/>
    <property type="match status" value="2"/>
</dbReference>
<dbReference type="Gene3D" id="1.10.287.1490">
    <property type="match status" value="1"/>
</dbReference>
<dbReference type="InterPro" id="IPR038729">
    <property type="entry name" value="Rad50/SbcC_AAA"/>
</dbReference>
<dbReference type="OrthoDB" id="9795626at2"/>
<gene>
    <name evidence="3" type="ordered locus">Marky_1321</name>
</gene>
<sequence>MRPLRLVVAGFGAYREPQEIPFDDVELFAITGPTGSGKSTLLDAICFALYGKTPRAGGRGFRELKHPGVDAARVSLEFSVGSQVYRVVRTLGTRENQHRLEALEDGRWRTLPESDRVRTLNQKLEAILGLDYDAFIRAILLPQGEFDLFLKGDASERRELLSALYGLEGVAAMRERAMAHLKEAEGALERVEGALGGLEATDEAALEALREEIAHLEREEAEANRRLEAAQQALKEVEARYARHVEHEKLRRRHAAWKAEAARIERIRERLAQAERAERIWPHLEALERAQQAVHQAARELAETERRLKAARTQRDRLLEAYDPAALERVKLRQAELEHLRAQEERLLRYGGGLDRTHSAPLPFDEARVEALREAQARFRDLQQLKKNLGRAQARLEEERRQLNAREAEHARLAEELAALEREGKALRAQHETARARLEEARQRAGVLAYRALLRPGEPCPLCGQTVHRVPEGGAPDLDALERAEREAKERLEALREAYLTCRARRDALQEGLPAERNRVEELAREVEEWQGQVRAVEAELGVWPGPEAVAEELERRLAGLAAALREATDGRGVAAYARALQAQRARLEAQAQRLEALARELQALEERHGRLEEARRERERTAAQLEASVEALLREGGFAHPEEVRAARLADEERQAWLERVQAHEQEGVYLEGRLRDLEQTLETDDPVTEEAVRAQRQAVEALQAQLRALGQKLGERRAVKERMEQDLERKRALLAERARLVSAVDVWQRLAQDLKGGNFPDYLLNRYQVGLVQRASELLKTLSSGRYRFRLHEGEYYVEDLWTEAVRSARTLSGGETFLASLSLALALSEHLSRGRLGALFLDEGFGTLDQETLELAAGVLETLPTQGRLVGVVTHVIALAERFPARLVVEKHPAGSRVRWEA</sequence>
<dbReference type="PANTHER" id="PTHR32114">
    <property type="entry name" value="ABC TRANSPORTER ABCH.3"/>
    <property type="match status" value="1"/>
</dbReference>
<accession>F2NLF9</accession>
<evidence type="ECO:0000256" key="1">
    <source>
        <dbReference type="SAM" id="Coils"/>
    </source>
</evidence>
<proteinExistence type="predicted"/>
<dbReference type="InterPro" id="IPR027417">
    <property type="entry name" value="P-loop_NTPase"/>
</dbReference>
<feature type="domain" description="Rad50/SbcC-type AAA" evidence="2">
    <location>
        <begin position="5"/>
        <end position="238"/>
    </location>
</feature>
<dbReference type="AlphaFoldDB" id="F2NLF9"/>
<dbReference type="EMBL" id="CP002630">
    <property type="protein sequence ID" value="AEB12058.1"/>
    <property type="molecule type" value="Genomic_DNA"/>
</dbReference>
<evidence type="ECO:0000313" key="4">
    <source>
        <dbReference type="Proteomes" id="UP000007030"/>
    </source>
</evidence>
<dbReference type="eggNOG" id="COG0419">
    <property type="taxonomic scope" value="Bacteria"/>
</dbReference>
<organism evidence="3 4">
    <name type="scientific">Marinithermus hydrothermalis (strain DSM 14884 / JCM 11576 / T1)</name>
    <dbReference type="NCBI Taxonomy" id="869210"/>
    <lineage>
        <taxon>Bacteria</taxon>
        <taxon>Thermotogati</taxon>
        <taxon>Deinococcota</taxon>
        <taxon>Deinococci</taxon>
        <taxon>Thermales</taxon>
        <taxon>Thermaceae</taxon>
        <taxon>Marinithermus</taxon>
    </lineage>
</organism>
<dbReference type="KEGG" id="mhd:Marky_1321"/>
<feature type="coiled-coil region" evidence="1">
    <location>
        <begin position="478"/>
        <end position="668"/>
    </location>
</feature>
<dbReference type="STRING" id="869210.Marky_1321"/>
<keyword evidence="1" id="KW-0175">Coiled coil</keyword>
<evidence type="ECO:0000259" key="2">
    <source>
        <dbReference type="Pfam" id="PF13476"/>
    </source>
</evidence>
<dbReference type="Pfam" id="PF13476">
    <property type="entry name" value="AAA_23"/>
    <property type="match status" value="1"/>
</dbReference>
<dbReference type="GO" id="GO:0016887">
    <property type="term" value="F:ATP hydrolysis activity"/>
    <property type="evidence" value="ECO:0007669"/>
    <property type="project" value="InterPro"/>
</dbReference>
<dbReference type="Pfam" id="PF13558">
    <property type="entry name" value="SbcC_Walker_B"/>
    <property type="match status" value="1"/>
</dbReference>
<evidence type="ECO:0000313" key="3">
    <source>
        <dbReference type="EMBL" id="AEB12058.1"/>
    </source>
</evidence>
<feature type="coiled-coil region" evidence="1">
    <location>
        <begin position="372"/>
        <end position="444"/>
    </location>
</feature>
<name>F2NLF9_MARHT</name>
<dbReference type="HOGENOM" id="CLU_004785_1_2_0"/>
<dbReference type="Proteomes" id="UP000007030">
    <property type="component" value="Chromosome"/>
</dbReference>
<dbReference type="GO" id="GO:0006302">
    <property type="term" value="P:double-strand break repair"/>
    <property type="evidence" value="ECO:0007669"/>
    <property type="project" value="InterPro"/>
</dbReference>
<feature type="coiled-coil region" evidence="1">
    <location>
        <begin position="174"/>
        <end position="347"/>
    </location>
</feature>
<dbReference type="RefSeq" id="WP_013704105.1">
    <property type="nucleotide sequence ID" value="NC_015387.1"/>
</dbReference>
<reference evidence="3 4" key="1">
    <citation type="journal article" date="2012" name="Stand. Genomic Sci.">
        <title>Complete genome sequence of the aerobic, heterotroph Marinithermus hydrothermalis type strain (T1(T)) from a deep-sea hydrothermal vent chimney.</title>
        <authorList>
            <person name="Copeland A."/>
            <person name="Gu W."/>
            <person name="Yasawong M."/>
            <person name="Lapidus A."/>
            <person name="Lucas S."/>
            <person name="Deshpande S."/>
            <person name="Pagani I."/>
            <person name="Tapia R."/>
            <person name="Cheng J.F."/>
            <person name="Goodwin L.A."/>
            <person name="Pitluck S."/>
            <person name="Liolios K."/>
            <person name="Ivanova N."/>
            <person name="Mavromatis K."/>
            <person name="Mikhailova N."/>
            <person name="Pati A."/>
            <person name="Chen A."/>
            <person name="Palaniappan K."/>
            <person name="Land M."/>
            <person name="Pan C."/>
            <person name="Brambilla E.M."/>
            <person name="Rohde M."/>
            <person name="Tindall B.J."/>
            <person name="Sikorski J."/>
            <person name="Goker M."/>
            <person name="Detter J.C."/>
            <person name="Bristow J."/>
            <person name="Eisen J.A."/>
            <person name="Markowitz V."/>
            <person name="Hugenholtz P."/>
            <person name="Kyrpides N.C."/>
            <person name="Klenk H.P."/>
            <person name="Woyke T."/>
        </authorList>
    </citation>
    <scope>NUCLEOTIDE SEQUENCE [LARGE SCALE GENOMIC DNA]</scope>
    <source>
        <strain evidence="4">DSM 14884 / JCM 11576 / T1</strain>
    </source>
</reference>